<reference evidence="3" key="4">
    <citation type="submission" date="2025-05" db="UniProtKB">
        <authorList>
            <consortium name="EnsemblFungi"/>
        </authorList>
    </citation>
    <scope>IDENTIFICATION</scope>
    <source>
        <strain evidence="3">isolate 1-1 / race 1 (BBBD)</strain>
    </source>
</reference>
<dbReference type="InterPro" id="IPR058913">
    <property type="entry name" value="Integrase_dom_put"/>
</dbReference>
<reference evidence="3 4" key="3">
    <citation type="journal article" date="2017" name="G3 (Bethesda)">
        <title>Comparative analysis highlights variable genome content of wheat rusts and divergence of the mating loci.</title>
        <authorList>
            <person name="Cuomo C.A."/>
            <person name="Bakkeren G."/>
            <person name="Khalil H.B."/>
            <person name="Panwar V."/>
            <person name="Joly D."/>
            <person name="Linning R."/>
            <person name="Sakthikumar S."/>
            <person name="Song X."/>
            <person name="Adiconis X."/>
            <person name="Fan L."/>
            <person name="Goldberg J.M."/>
            <person name="Levin J.Z."/>
            <person name="Young S."/>
            <person name="Zeng Q."/>
            <person name="Anikster Y."/>
            <person name="Bruce M."/>
            <person name="Wang M."/>
            <person name="Yin C."/>
            <person name="McCallum B."/>
            <person name="Szabo L.J."/>
            <person name="Hulbert S."/>
            <person name="Chen X."/>
            <person name="Fellers J.P."/>
        </authorList>
    </citation>
    <scope>NUCLEOTIDE SEQUENCE</scope>
    <source>
        <strain evidence="3">isolate 1-1 / race 1 (BBBD)</strain>
        <strain evidence="4">Isolate 1-1 / race 1 (BBBD)</strain>
    </source>
</reference>
<dbReference type="AlphaFoldDB" id="A0A0C4EJ79"/>
<sequence>MYINACSFGNDYQDIVVQMVESRLSDSEILQSLKDNYQVKIHLRTLQRRKADWGLIHHAAQQVDSLEEVIRHYFKNDLTYAQIYHAISTTHQYTHSRRNLERKLKSMQLSRRLDDLDRNLTTVETAVSCIMDLHQTTEGRNAGYKKIQQLLQRQYGISLHTMTVALINRTLDPEGVENRAKRVLKRRVFNTPGPNFIWSADGHDKLKKFGITLYGFIDAWSRKILGIFVHVTNNDPRHVGFYYLQLCHDPSQAHLFTKSTHNQKIECLWSQLMKGYNCELINKLFKAMEEGYYNPEDLLEQLLFLHLWVPFLQNSLDQLTGDYNNYKRRIDKKSILPTGCSAD</sequence>
<organism evidence="2">
    <name type="scientific">Puccinia triticina (isolate 1-1 / race 1 (BBBD))</name>
    <name type="common">Brown leaf rust fungus</name>
    <dbReference type="NCBI Taxonomy" id="630390"/>
    <lineage>
        <taxon>Eukaryota</taxon>
        <taxon>Fungi</taxon>
        <taxon>Dikarya</taxon>
        <taxon>Basidiomycota</taxon>
        <taxon>Pucciniomycotina</taxon>
        <taxon>Pucciniomycetes</taxon>
        <taxon>Pucciniales</taxon>
        <taxon>Pucciniaceae</taxon>
        <taxon>Puccinia</taxon>
    </lineage>
</organism>
<dbReference type="EMBL" id="ADAS02000886">
    <property type="protein sequence ID" value="OAV86689.1"/>
    <property type="molecule type" value="Genomic_DNA"/>
</dbReference>
<dbReference type="PANTHER" id="PTHR46177">
    <property type="entry name" value="INTEGRASE CATALYTIC DOMAIN-CONTAINING PROTEIN"/>
    <property type="match status" value="1"/>
</dbReference>
<dbReference type="VEuPathDB" id="FungiDB:PTTG_00796"/>
<dbReference type="PANTHER" id="PTHR46177:SF1">
    <property type="entry name" value="INTEGRASE CATALYTIC DOMAIN-CONTAINING PROTEIN"/>
    <property type="match status" value="1"/>
</dbReference>
<name>A0A0C4EJ79_PUCT1</name>
<accession>A0A0C4EJ79</accession>
<reference evidence="2" key="2">
    <citation type="submission" date="2016-05" db="EMBL/GenBank/DDBJ databases">
        <title>Comparative analysis highlights variable genome content of wheat rusts and divergence of the mating loci.</title>
        <authorList>
            <person name="Cuomo C.A."/>
            <person name="Bakkeren G."/>
            <person name="Szabo L."/>
            <person name="Khalil H."/>
            <person name="Joly D."/>
            <person name="Goldberg J."/>
            <person name="Young S."/>
            <person name="Zeng Q."/>
            <person name="Fellers J."/>
        </authorList>
    </citation>
    <scope>NUCLEOTIDE SEQUENCE [LARGE SCALE GENOMIC DNA]</scope>
    <source>
        <strain evidence="2">1-1 BBBD Race 1</strain>
    </source>
</reference>
<evidence type="ECO:0000313" key="3">
    <source>
        <dbReference type="EnsemblFungi" id="PTTG_00796-t43_1-p1"/>
    </source>
</evidence>
<dbReference type="OMA" id="HAISTTH"/>
<dbReference type="OrthoDB" id="2496728at2759"/>
<dbReference type="Pfam" id="PF24764">
    <property type="entry name" value="rva_4"/>
    <property type="match status" value="1"/>
</dbReference>
<gene>
    <name evidence="2" type="ORF">PTTG_00796</name>
</gene>
<keyword evidence="4" id="KW-1185">Reference proteome</keyword>
<evidence type="ECO:0000313" key="2">
    <source>
        <dbReference type="EMBL" id="OAV86689.1"/>
    </source>
</evidence>
<evidence type="ECO:0000313" key="4">
    <source>
        <dbReference type="Proteomes" id="UP000005240"/>
    </source>
</evidence>
<dbReference type="Proteomes" id="UP000005240">
    <property type="component" value="Unassembled WGS sequence"/>
</dbReference>
<protein>
    <recommendedName>
        <fullName evidence="1">Integrase core domain-containing protein</fullName>
    </recommendedName>
</protein>
<proteinExistence type="predicted"/>
<evidence type="ECO:0000259" key="1">
    <source>
        <dbReference type="Pfam" id="PF24764"/>
    </source>
</evidence>
<feature type="domain" description="Integrase core" evidence="1">
    <location>
        <begin position="252"/>
        <end position="333"/>
    </location>
</feature>
<dbReference type="EnsemblFungi" id="PTTG_00796-t43_1">
    <property type="protein sequence ID" value="PTTG_00796-t43_1-p1"/>
    <property type="gene ID" value="PTTG_00796"/>
</dbReference>
<reference evidence="2" key="1">
    <citation type="submission" date="2009-11" db="EMBL/GenBank/DDBJ databases">
        <authorList>
            <consortium name="The Broad Institute Genome Sequencing Platform"/>
            <person name="Ward D."/>
            <person name="Feldgarden M."/>
            <person name="Earl A."/>
            <person name="Young S.K."/>
            <person name="Zeng Q."/>
            <person name="Koehrsen M."/>
            <person name="Alvarado L."/>
            <person name="Berlin A."/>
            <person name="Bochicchio J."/>
            <person name="Borenstein D."/>
            <person name="Chapman S.B."/>
            <person name="Chen Z."/>
            <person name="Engels R."/>
            <person name="Freedman E."/>
            <person name="Gellesch M."/>
            <person name="Goldberg J."/>
            <person name="Griggs A."/>
            <person name="Gujja S."/>
            <person name="Heilman E."/>
            <person name="Heiman D."/>
            <person name="Hepburn T."/>
            <person name="Howarth C."/>
            <person name="Jen D."/>
            <person name="Larson L."/>
            <person name="Lewis B."/>
            <person name="Mehta T."/>
            <person name="Park D."/>
            <person name="Pearson M."/>
            <person name="Roberts A."/>
            <person name="Saif S."/>
            <person name="Shea T."/>
            <person name="Shenoy N."/>
            <person name="Sisk P."/>
            <person name="Stolte C."/>
            <person name="Sykes S."/>
            <person name="Thomson T."/>
            <person name="Walk T."/>
            <person name="White J."/>
            <person name="Yandava C."/>
            <person name="Izard J."/>
            <person name="Baranova O.V."/>
            <person name="Blanton J.M."/>
            <person name="Tanner A.C."/>
            <person name="Dewhirst F.E."/>
            <person name="Haas B."/>
            <person name="Nusbaum C."/>
            <person name="Birren B."/>
        </authorList>
    </citation>
    <scope>NUCLEOTIDE SEQUENCE [LARGE SCALE GENOMIC DNA]</scope>
    <source>
        <strain evidence="2">1-1 BBBD Race 1</strain>
    </source>
</reference>